<evidence type="ECO:0000313" key="2">
    <source>
        <dbReference type="EMBL" id="TGE28827.1"/>
    </source>
</evidence>
<gene>
    <name evidence="2" type="ORF">E5K02_05030</name>
</gene>
<comment type="caution">
    <text evidence="2">The sequence shown here is derived from an EMBL/GenBank/DDBJ whole genome shotgun (WGS) entry which is preliminary data.</text>
</comment>
<proteinExistence type="predicted"/>
<keyword evidence="1" id="KW-0732">Signal</keyword>
<dbReference type="AlphaFoldDB" id="A0A4Z0QFL8"/>
<organism evidence="2 3">
    <name type="scientific">Hymenobacter metallicola</name>
    <dbReference type="NCBI Taxonomy" id="2563114"/>
    <lineage>
        <taxon>Bacteria</taxon>
        <taxon>Pseudomonadati</taxon>
        <taxon>Bacteroidota</taxon>
        <taxon>Cytophagia</taxon>
        <taxon>Cytophagales</taxon>
        <taxon>Hymenobacteraceae</taxon>
        <taxon>Hymenobacter</taxon>
    </lineage>
</organism>
<keyword evidence="3" id="KW-1185">Reference proteome</keyword>
<evidence type="ECO:0000313" key="3">
    <source>
        <dbReference type="Proteomes" id="UP000298471"/>
    </source>
</evidence>
<reference evidence="2 3" key="1">
    <citation type="submission" date="2019-04" db="EMBL/GenBank/DDBJ databases">
        <authorList>
            <person name="Feng G."/>
            <person name="Zhang J."/>
            <person name="Zhu H."/>
        </authorList>
    </citation>
    <scope>NUCLEOTIDE SEQUENCE [LARGE SCALE GENOMIC DNA]</scope>
    <source>
        <strain evidence="2 3">9PBR-1</strain>
    </source>
</reference>
<dbReference type="Proteomes" id="UP000298471">
    <property type="component" value="Unassembled WGS sequence"/>
</dbReference>
<dbReference type="OrthoDB" id="887369at2"/>
<name>A0A4Z0QFL8_9BACT</name>
<dbReference type="Gene3D" id="2.170.130.10">
    <property type="entry name" value="TonB-dependent receptor, plug domain"/>
    <property type="match status" value="1"/>
</dbReference>
<feature type="chain" id="PRO_5021497356" evidence="1">
    <location>
        <begin position="29"/>
        <end position="123"/>
    </location>
</feature>
<evidence type="ECO:0000256" key="1">
    <source>
        <dbReference type="SAM" id="SignalP"/>
    </source>
</evidence>
<dbReference type="EMBL" id="SRMB01000001">
    <property type="protein sequence ID" value="TGE28827.1"/>
    <property type="molecule type" value="Genomic_DNA"/>
</dbReference>
<dbReference type="InterPro" id="IPR037066">
    <property type="entry name" value="Plug_dom_sf"/>
</dbReference>
<accession>A0A4Z0QFL8</accession>
<sequence length="123" mass="13189">MSITLLTTPLRFHLLAASLLLAGFEAHAQSFTRACMMPVTNVDSLKRRPLRMISASSVDPPKPLFVVNGVPMGPAFQPEDIPGRYVKKVEVLTGTSAAAIGGTRAANGLILITTTRRYKPVAN</sequence>
<dbReference type="SUPFAM" id="SSF56935">
    <property type="entry name" value="Porins"/>
    <property type="match status" value="1"/>
</dbReference>
<feature type="signal peptide" evidence="1">
    <location>
        <begin position="1"/>
        <end position="28"/>
    </location>
</feature>
<protein>
    <submittedName>
        <fullName evidence="2">Uncharacterized protein</fullName>
    </submittedName>
</protein>